<name>A0AAQ3PCH4_VIGMU</name>
<keyword evidence="3" id="KW-1185">Reference proteome</keyword>
<gene>
    <name evidence="2" type="ORF">V8G54_004372</name>
</gene>
<dbReference type="PANTHER" id="PTHR33356">
    <property type="entry name" value="TIP41-LIKE PROTEIN"/>
    <property type="match status" value="1"/>
</dbReference>
<sequence>MSRIAVLSNLFPSSLLHFHSFLTRRLAYALLHDTRKKQLLIVPICNAEKTEKLMARGLASSPQSILSGIGNWSGRSGGSGDGSPNGSSRVPSPTTMLFKPTNDVWDVLYAAVGQVARLRINDENGGVFGGVSPPVVAENAFFVNHGGPQARYPQVRPEHMLKQQCSSVWGSQEKHQPQVQNRVHDLRDFGYDYEAMNCIGRGIAIYSPSFLPRLQSRHKVPDFLPQPLPKGENNRCCFPCLH</sequence>
<evidence type="ECO:0000313" key="3">
    <source>
        <dbReference type="Proteomes" id="UP001374535"/>
    </source>
</evidence>
<evidence type="ECO:0000313" key="2">
    <source>
        <dbReference type="EMBL" id="WVZ25828.1"/>
    </source>
</evidence>
<organism evidence="2 3">
    <name type="scientific">Vigna mungo</name>
    <name type="common">Black gram</name>
    <name type="synonym">Phaseolus mungo</name>
    <dbReference type="NCBI Taxonomy" id="3915"/>
    <lineage>
        <taxon>Eukaryota</taxon>
        <taxon>Viridiplantae</taxon>
        <taxon>Streptophyta</taxon>
        <taxon>Embryophyta</taxon>
        <taxon>Tracheophyta</taxon>
        <taxon>Spermatophyta</taxon>
        <taxon>Magnoliopsida</taxon>
        <taxon>eudicotyledons</taxon>
        <taxon>Gunneridae</taxon>
        <taxon>Pentapetalae</taxon>
        <taxon>rosids</taxon>
        <taxon>fabids</taxon>
        <taxon>Fabales</taxon>
        <taxon>Fabaceae</taxon>
        <taxon>Papilionoideae</taxon>
        <taxon>50 kb inversion clade</taxon>
        <taxon>NPAAA clade</taxon>
        <taxon>indigoferoid/millettioid clade</taxon>
        <taxon>Phaseoleae</taxon>
        <taxon>Vigna</taxon>
    </lineage>
</organism>
<dbReference type="EMBL" id="CP144700">
    <property type="protein sequence ID" value="WVZ25828.1"/>
    <property type="molecule type" value="Genomic_DNA"/>
</dbReference>
<dbReference type="AlphaFoldDB" id="A0AAQ3PCH4"/>
<reference evidence="2 3" key="1">
    <citation type="journal article" date="2023" name="Life. Sci Alliance">
        <title>Evolutionary insights into 3D genome organization and epigenetic landscape of Vigna mungo.</title>
        <authorList>
            <person name="Junaid A."/>
            <person name="Singh B."/>
            <person name="Bhatia S."/>
        </authorList>
    </citation>
    <scope>NUCLEOTIDE SEQUENCE [LARGE SCALE GENOMIC DNA]</scope>
    <source>
        <strain evidence="2">Urdbean</strain>
    </source>
</reference>
<evidence type="ECO:0000256" key="1">
    <source>
        <dbReference type="SAM" id="MobiDB-lite"/>
    </source>
</evidence>
<dbReference type="Proteomes" id="UP001374535">
    <property type="component" value="Chromosome 1"/>
</dbReference>
<feature type="region of interest" description="Disordered" evidence="1">
    <location>
        <begin position="70"/>
        <end position="94"/>
    </location>
</feature>
<proteinExistence type="predicted"/>
<accession>A0AAQ3PCH4</accession>
<dbReference type="PANTHER" id="PTHR33356:SF37">
    <property type="match status" value="1"/>
</dbReference>
<protein>
    <submittedName>
        <fullName evidence="2">Uncharacterized protein</fullName>
    </submittedName>
</protein>